<organism evidence="3 4">
    <name type="scientific">Clydaea vesicula</name>
    <dbReference type="NCBI Taxonomy" id="447962"/>
    <lineage>
        <taxon>Eukaryota</taxon>
        <taxon>Fungi</taxon>
        <taxon>Fungi incertae sedis</taxon>
        <taxon>Chytridiomycota</taxon>
        <taxon>Chytridiomycota incertae sedis</taxon>
        <taxon>Chytridiomycetes</taxon>
        <taxon>Lobulomycetales</taxon>
        <taxon>Lobulomycetaceae</taxon>
        <taxon>Clydaea</taxon>
    </lineage>
</organism>
<feature type="region of interest" description="Disordered" evidence="2">
    <location>
        <begin position="1334"/>
        <end position="1363"/>
    </location>
</feature>
<evidence type="ECO:0000256" key="2">
    <source>
        <dbReference type="SAM" id="MobiDB-lite"/>
    </source>
</evidence>
<feature type="compositionally biased region" description="Polar residues" evidence="2">
    <location>
        <begin position="1346"/>
        <end position="1363"/>
    </location>
</feature>
<protein>
    <submittedName>
        <fullName evidence="3">Uncharacterized protein</fullName>
    </submittedName>
</protein>
<keyword evidence="4" id="KW-1185">Reference proteome</keyword>
<dbReference type="Proteomes" id="UP001211065">
    <property type="component" value="Unassembled WGS sequence"/>
</dbReference>
<accession>A0AAD5U0F1</accession>
<evidence type="ECO:0000313" key="3">
    <source>
        <dbReference type="EMBL" id="KAJ3219401.1"/>
    </source>
</evidence>
<comment type="caution">
    <text evidence="3">The sequence shown here is derived from an EMBL/GenBank/DDBJ whole genome shotgun (WGS) entry which is preliminary data.</text>
</comment>
<evidence type="ECO:0000313" key="4">
    <source>
        <dbReference type="Proteomes" id="UP001211065"/>
    </source>
</evidence>
<name>A0AAD5U0F1_9FUNG</name>
<proteinExistence type="predicted"/>
<feature type="region of interest" description="Disordered" evidence="2">
    <location>
        <begin position="869"/>
        <end position="894"/>
    </location>
</feature>
<evidence type="ECO:0000256" key="1">
    <source>
        <dbReference type="SAM" id="Coils"/>
    </source>
</evidence>
<feature type="coiled-coil region" evidence="1">
    <location>
        <begin position="264"/>
        <end position="291"/>
    </location>
</feature>
<feature type="compositionally biased region" description="Basic and acidic residues" evidence="2">
    <location>
        <begin position="881"/>
        <end position="894"/>
    </location>
</feature>
<reference evidence="3" key="1">
    <citation type="submission" date="2020-05" db="EMBL/GenBank/DDBJ databases">
        <title>Phylogenomic resolution of chytrid fungi.</title>
        <authorList>
            <person name="Stajich J.E."/>
            <person name="Amses K."/>
            <person name="Simmons R."/>
            <person name="Seto K."/>
            <person name="Myers J."/>
            <person name="Bonds A."/>
            <person name="Quandt C.A."/>
            <person name="Barry K."/>
            <person name="Liu P."/>
            <person name="Grigoriev I."/>
            <person name="Longcore J.E."/>
            <person name="James T.Y."/>
        </authorList>
    </citation>
    <scope>NUCLEOTIDE SEQUENCE</scope>
    <source>
        <strain evidence="3">JEL0476</strain>
    </source>
</reference>
<keyword evidence="1" id="KW-0175">Coiled coil</keyword>
<dbReference type="EMBL" id="JADGJW010000340">
    <property type="protein sequence ID" value="KAJ3219401.1"/>
    <property type="molecule type" value="Genomic_DNA"/>
</dbReference>
<sequence length="1772" mass="205432">MSVVNETQPVMESENESQVVKLPELSKQKVDFVEEDSFSKALTLADLSILGAANRLEDSTKSFLPSHHLKSKFAQEFIINPKLKKNLQQVKSLKNLTTSLNAKINFLTKKNIIQDEQVNNNELKNDEFNSNSISDVNFVQSEDQKDFLKSSKKNSVVRFKTQEDFKEDETFSKNLNLNSVCLNQKNLIALRLEEAINVHKSTVNFLELDYNTKSEKYLKDFNLNWSQQFEDISSGMVTLQHQADLVNLGFETLQKINEVEAEIFEERKVLISNLELNLEKLEKEKIFKIGQSLIELGKSIKKIKWDVPSFAMRTVQEESVEVNKQSVQTRKRILEYCSAFKVVNVEIHKQFELDEFKIELKKVSERDISNLIESNQSLLNDISLSESKQIESISKINFENLTKEWLQDWRNESELLSKTQEGIVSDFKKNLSEFEESFEMDCNNLVKKFYKDLLECQVHNNHILEKILKDECAKYKRNSEVLAAKRAVMILPTQMARNYDTLMLIGDLLLCIIETKEDGMIILKEIDLDTEERLANLKYISDNQLKNMDDTLELIKTYINSSEEEEQVVKYKEKCVETLSEVEEAQKKINLVGVELIQSLNEKTKVALDLYKEKMFEILGIKEQNSEKKLKESEDNNEKTVELSNFNFCKVENELEFLARKILEFYQVTVNIAQPLSPPSEHSNNASNVQPQQKEIMGKISEKLENIKPASEAEIVTSIAAADAMEEAKSLESNNLVLAGDSALLSTVAASEVVDALTAMSKQLTELKESFNNTEISEPAIVKVFSEVNLLSKSAAIAPPIEIVKSVSNILNEIQNLENCLNENSEEKKLCVELKEKIKKSLSKINLQEEKVLVGEEVVYENLEKKSDGDANSLTEISNKANEENNKNSNDEDQKNIEENQTFPIFFEPLKDLQTVTLVQNKSLKSKIGSERSLNFNAFHLQSIQSIASNSSLKLTESQSKNKSNDHDLLISMKPIENFQIEKFRVSLQKAVIFGYHNWQKDIINSLPLNIKKLELRLRKEYTTIFFKFEGYWRSIEEIHKMRINDIKCLKGNQKNQVKIFEKKFSLIKNTYEENFINLIKKNLIKSNIENFLKVLILPVSNTSSLKSLIAKLDKLVVDHQDELNTLKIQSDAKFNKCLQAFKDLKSNTDPKKAWLKKVWKLLEEKNLNFFAGNTTSVTNVNIETGSRDPIFNLEYWKNFNDSKIVKFEEEVKEFYDKTRVELLSHFSDLELIEKSKSYVQSFRLKIQADYLIEKNKSKEIESLLSNHIIQQKDDNNEFIQIYDLVTSMEVFRQNLVSYGQFLNCLKSGNSNFVVQIPEFESWIEARKIEIQMNSNPSSKQSSNPITRSNSFKPRTSESTNRLSSSTFSLAKIKKNSVILEEKKTFVLESKNYISNNFVGENFSQLIENSKLSFKEKIFNSCQSYYKKNFICKPNLKIPENINELLTQSDVKLNSLQNDGEKKRAVWVDEMLIKIVNSTKIFFDTFKIIYKIILHESLNDMEANWISIGTWYLEQTDRFEDSKKELERLLKLKIGHPNFKEDLDYVEKLYITRNTKFDNTIKEFKKTLKKKLEDILFDILLKLDYTTFILIEVGNLMLDSGDILKPDFEDQFKKIPLQELLKKRKLKKLNLSTNLKENEVEKKSSLSESNSSFSSETNEVFSSADCNEKMGINQNKDFIEFKNLLNQENFNFEIDEVNFDVFNSEAEIIKSRRNEINEEILRLREEVKKTFLGEFEKKINLLEKKTATEINTEEEFRNTFTFNMKSVVHFFK</sequence>
<gene>
    <name evidence="3" type="ORF">HK099_004716</name>
</gene>
<feature type="compositionally biased region" description="Low complexity" evidence="2">
    <location>
        <begin position="1334"/>
        <end position="1345"/>
    </location>
</feature>